<dbReference type="AlphaFoldDB" id="A0A8C5QD20"/>
<dbReference type="Gene3D" id="1.25.40.510">
    <property type="entry name" value="GLE1-like"/>
    <property type="match status" value="1"/>
</dbReference>
<dbReference type="GO" id="GO:0031369">
    <property type="term" value="F:translation initiation factor binding"/>
    <property type="evidence" value="ECO:0007669"/>
    <property type="project" value="TreeGrafter"/>
</dbReference>
<dbReference type="GO" id="GO:0015031">
    <property type="term" value="P:protein transport"/>
    <property type="evidence" value="ECO:0007669"/>
    <property type="project" value="UniProtKB-KW"/>
</dbReference>
<keyword evidence="9 17" id="KW-0175">Coiled coil</keyword>
<feature type="region of interest" description="Disordered" evidence="18">
    <location>
        <begin position="141"/>
        <end position="189"/>
    </location>
</feature>
<comment type="function">
    <text evidence="12">Required for the export of mRNAs containing poly(A) tails from the nucleus into the cytoplasm. May be involved in the terminal step of the mRNA transport through the nuclear pore complex (NPC).</text>
</comment>
<dbReference type="InterPro" id="IPR012476">
    <property type="entry name" value="GLE1"/>
</dbReference>
<evidence type="ECO:0000256" key="11">
    <source>
        <dbReference type="ARBA" id="ARBA00023242"/>
    </source>
</evidence>
<evidence type="ECO:0000256" key="16">
    <source>
        <dbReference type="ARBA" id="ARBA00031503"/>
    </source>
</evidence>
<proteinExistence type="inferred from homology"/>
<keyword evidence="11" id="KW-0539">Nucleus</keyword>
<evidence type="ECO:0000256" key="9">
    <source>
        <dbReference type="ARBA" id="ARBA00023054"/>
    </source>
</evidence>
<dbReference type="GeneTree" id="ENSGT00390000012903"/>
<evidence type="ECO:0000256" key="18">
    <source>
        <dbReference type="SAM" id="MobiDB-lite"/>
    </source>
</evidence>
<dbReference type="GO" id="GO:0005737">
    <property type="term" value="C:cytoplasm"/>
    <property type="evidence" value="ECO:0007669"/>
    <property type="project" value="UniProtKB-SubCell"/>
</dbReference>
<dbReference type="GO" id="GO:0044614">
    <property type="term" value="C:nuclear pore cytoplasmic filaments"/>
    <property type="evidence" value="ECO:0007669"/>
    <property type="project" value="TreeGrafter"/>
</dbReference>
<keyword evidence="4" id="KW-0813">Transport</keyword>
<comment type="subcellular location">
    <subcellularLocation>
        <location evidence="1">Cytoplasm</location>
    </subcellularLocation>
    <subcellularLocation>
        <location evidence="2">Nucleus</location>
        <location evidence="2">Nuclear pore complex</location>
    </subcellularLocation>
</comment>
<dbReference type="Proteomes" id="UP000694569">
    <property type="component" value="Unplaced"/>
</dbReference>
<reference evidence="19" key="2">
    <citation type="submission" date="2025-09" db="UniProtKB">
        <authorList>
            <consortium name="Ensembl"/>
        </authorList>
    </citation>
    <scope>IDENTIFICATION</scope>
</reference>
<evidence type="ECO:0000256" key="1">
    <source>
        <dbReference type="ARBA" id="ARBA00004496"/>
    </source>
</evidence>
<evidence type="ECO:0000256" key="8">
    <source>
        <dbReference type="ARBA" id="ARBA00023010"/>
    </source>
</evidence>
<keyword evidence="8" id="KW-0811">Translocation</keyword>
<keyword evidence="10" id="KW-0906">Nuclear pore complex</keyword>
<keyword evidence="20" id="KW-1185">Reference proteome</keyword>
<sequence>CGMPQGEGLLQAESLPTGQPSGPVTVHRPLSLLSLRLREAEQQRQQELERVRQEEGRERMRRLCSLQQEALQLIQQIEVDYKQQGSLRLDLSAYSDRGNQICGILSNIVRSSSESGFPSQEDVSMGERSLQEMRALVSSMQREAAAAEEKRKAEEAAAAKVKQRQAEMQQQQDKAQTPVQMQDKGQARKEGIQTYETLPIRFRDSRKSCQNHNAKVPALPECLRPVPASVQSAQSSLLREIFEKLNSFLLGKQMTSSGQKVSVTQHPQGMEFACYRLAEKFVKQGEEEVASHHKAAFHIAAVASGIWEAHPRVGELFLAHLHKKCPYAVPFYPAYKEGTPFEEYQRLLGYRVEDSVAEQQDIFLKRMSGMIRLYAAIIQIRWPFGTQQSHPHGLNHGWTWMAQTLNMEPLVDVTATLLFDFLEVCGNALLKQYQGQFWKMLRLLKDEYLPRIERITSDAQMGSLTRLKFLLEVRILNIQGTDHMKKRMYVCMSHASNSENCFPELMCYISHMQQGTLGRTCK</sequence>
<evidence type="ECO:0000256" key="12">
    <source>
        <dbReference type="ARBA" id="ARBA00024680"/>
    </source>
</evidence>
<dbReference type="GO" id="GO:0000822">
    <property type="term" value="F:inositol hexakisphosphate binding"/>
    <property type="evidence" value="ECO:0007669"/>
    <property type="project" value="TreeGrafter"/>
</dbReference>
<protein>
    <recommendedName>
        <fullName evidence="13">mRNA export factor GLE1</fullName>
    </recommendedName>
    <alternativeName>
        <fullName evidence="15">GLE1 RNA export mediator</fullName>
    </alternativeName>
    <alternativeName>
        <fullName evidence="16">GLE1-like protein</fullName>
    </alternativeName>
    <alternativeName>
        <fullName evidence="14">Nucleoporin GLE1</fullName>
    </alternativeName>
</protein>
<dbReference type="GO" id="GO:0005543">
    <property type="term" value="F:phospholipid binding"/>
    <property type="evidence" value="ECO:0007669"/>
    <property type="project" value="TreeGrafter"/>
</dbReference>
<evidence type="ECO:0000313" key="20">
    <source>
        <dbReference type="Proteomes" id="UP000694569"/>
    </source>
</evidence>
<evidence type="ECO:0000256" key="3">
    <source>
        <dbReference type="ARBA" id="ARBA00011056"/>
    </source>
</evidence>
<dbReference type="PANTHER" id="PTHR12960:SF0">
    <property type="entry name" value="MRNA EXPORT FACTOR GLE1"/>
    <property type="match status" value="1"/>
</dbReference>
<evidence type="ECO:0000256" key="6">
    <source>
        <dbReference type="ARBA" id="ARBA00022816"/>
    </source>
</evidence>
<evidence type="ECO:0000256" key="4">
    <source>
        <dbReference type="ARBA" id="ARBA00022448"/>
    </source>
</evidence>
<feature type="region of interest" description="Disordered" evidence="18">
    <location>
        <begin position="1"/>
        <end position="26"/>
    </location>
</feature>
<evidence type="ECO:0000256" key="17">
    <source>
        <dbReference type="SAM" id="Coils"/>
    </source>
</evidence>
<dbReference type="GO" id="GO:0016973">
    <property type="term" value="P:poly(A)+ mRNA export from nucleus"/>
    <property type="evidence" value="ECO:0007669"/>
    <property type="project" value="InterPro"/>
</dbReference>
<dbReference type="PANTHER" id="PTHR12960">
    <property type="entry name" value="GLE-1-RELATED"/>
    <property type="match status" value="1"/>
</dbReference>
<dbReference type="Pfam" id="PF07817">
    <property type="entry name" value="GLE1"/>
    <property type="match status" value="1"/>
</dbReference>
<dbReference type="InterPro" id="IPR038506">
    <property type="entry name" value="GLE1-like_sf"/>
</dbReference>
<name>A0A8C5QD20_9ANUR</name>
<dbReference type="Ensembl" id="ENSLLET00000037690.1">
    <property type="protein sequence ID" value="ENSLLEP00000036290.1"/>
    <property type="gene ID" value="ENSLLEG00000020128.1"/>
</dbReference>
<evidence type="ECO:0000313" key="19">
    <source>
        <dbReference type="Ensembl" id="ENSLLEP00000036290.1"/>
    </source>
</evidence>
<evidence type="ECO:0000256" key="2">
    <source>
        <dbReference type="ARBA" id="ARBA00004567"/>
    </source>
</evidence>
<evidence type="ECO:0000256" key="7">
    <source>
        <dbReference type="ARBA" id="ARBA00022927"/>
    </source>
</evidence>
<organism evidence="19 20">
    <name type="scientific">Leptobrachium leishanense</name>
    <name type="common">Leishan spiny toad</name>
    <dbReference type="NCBI Taxonomy" id="445787"/>
    <lineage>
        <taxon>Eukaryota</taxon>
        <taxon>Metazoa</taxon>
        <taxon>Chordata</taxon>
        <taxon>Craniata</taxon>
        <taxon>Vertebrata</taxon>
        <taxon>Euteleostomi</taxon>
        <taxon>Amphibia</taxon>
        <taxon>Batrachia</taxon>
        <taxon>Anura</taxon>
        <taxon>Pelobatoidea</taxon>
        <taxon>Megophryidae</taxon>
        <taxon>Leptobrachium</taxon>
    </lineage>
</organism>
<dbReference type="FunFam" id="1.25.40.510:FF:000001">
    <property type="entry name" value="Nucleoporin GLE1 isoform 1"/>
    <property type="match status" value="1"/>
</dbReference>
<keyword evidence="5" id="KW-0963">Cytoplasm</keyword>
<feature type="coiled-coil region" evidence="17">
    <location>
        <begin position="30"/>
        <end position="58"/>
    </location>
</feature>
<evidence type="ECO:0000256" key="10">
    <source>
        <dbReference type="ARBA" id="ARBA00023132"/>
    </source>
</evidence>
<evidence type="ECO:0000256" key="15">
    <source>
        <dbReference type="ARBA" id="ARBA00030897"/>
    </source>
</evidence>
<gene>
    <name evidence="19" type="primary">GLE1</name>
</gene>
<feature type="compositionally biased region" description="Low complexity" evidence="18">
    <location>
        <begin position="158"/>
        <end position="176"/>
    </location>
</feature>
<evidence type="ECO:0000256" key="14">
    <source>
        <dbReference type="ARBA" id="ARBA00029983"/>
    </source>
</evidence>
<keyword evidence="7" id="KW-0653">Protein transport</keyword>
<accession>A0A8C5QD20</accession>
<keyword evidence="6" id="KW-0509">mRNA transport</keyword>
<evidence type="ECO:0000256" key="13">
    <source>
        <dbReference type="ARBA" id="ARBA00026227"/>
    </source>
</evidence>
<evidence type="ECO:0000256" key="5">
    <source>
        <dbReference type="ARBA" id="ARBA00022490"/>
    </source>
</evidence>
<comment type="similarity">
    <text evidence="3">Belongs to the GLE1 family.</text>
</comment>
<reference evidence="19" key="1">
    <citation type="submission" date="2025-08" db="UniProtKB">
        <authorList>
            <consortium name="Ensembl"/>
        </authorList>
    </citation>
    <scope>IDENTIFICATION</scope>
</reference>
<feature type="compositionally biased region" description="Basic and acidic residues" evidence="18">
    <location>
        <begin position="145"/>
        <end position="157"/>
    </location>
</feature>